<dbReference type="InterPro" id="IPR006091">
    <property type="entry name" value="Acyl-CoA_Oxase/DH_mid-dom"/>
</dbReference>
<dbReference type="InterPro" id="IPR013786">
    <property type="entry name" value="AcylCoA_DH/ox_N"/>
</dbReference>
<keyword evidence="11" id="KW-1185">Reference proteome</keyword>
<evidence type="ECO:0000256" key="2">
    <source>
        <dbReference type="ARBA" id="ARBA00006288"/>
    </source>
</evidence>
<evidence type="ECO:0000256" key="3">
    <source>
        <dbReference type="ARBA" id="ARBA00022630"/>
    </source>
</evidence>
<dbReference type="Pfam" id="PF02770">
    <property type="entry name" value="Acyl-CoA_dh_M"/>
    <property type="match status" value="1"/>
</dbReference>
<organism evidence="10 11">
    <name type="scientific">Nocardioides vastitatis</name>
    <dbReference type="NCBI Taxonomy" id="2568655"/>
    <lineage>
        <taxon>Bacteria</taxon>
        <taxon>Bacillati</taxon>
        <taxon>Actinomycetota</taxon>
        <taxon>Actinomycetes</taxon>
        <taxon>Propionibacteriales</taxon>
        <taxon>Nocardioidaceae</taxon>
        <taxon>Nocardioides</taxon>
    </lineage>
</organism>
<dbReference type="InterPro" id="IPR012258">
    <property type="entry name" value="Acyl-CoA_oxidase"/>
</dbReference>
<dbReference type="RefSeq" id="WP_136436620.1">
    <property type="nucleotide sequence ID" value="NZ_JBHSNS010000003.1"/>
</dbReference>
<comment type="similarity">
    <text evidence="2">Belongs to the acyl-CoA oxidase family.</text>
</comment>
<evidence type="ECO:0000259" key="6">
    <source>
        <dbReference type="Pfam" id="PF01756"/>
    </source>
</evidence>
<evidence type="ECO:0000313" key="11">
    <source>
        <dbReference type="Proteomes" id="UP001596072"/>
    </source>
</evidence>
<dbReference type="PIRSF" id="PIRSF000168">
    <property type="entry name" value="Acyl-CoA_oxidase"/>
    <property type="match status" value="1"/>
</dbReference>
<dbReference type="InterPro" id="IPR055060">
    <property type="entry name" value="ACOX_C_alpha1"/>
</dbReference>
<evidence type="ECO:0000313" key="10">
    <source>
        <dbReference type="EMBL" id="MFC5729037.1"/>
    </source>
</evidence>
<dbReference type="InterPro" id="IPR009100">
    <property type="entry name" value="AcylCoA_DH/oxidase_NM_dom_sf"/>
</dbReference>
<keyword evidence="5" id="KW-0560">Oxidoreductase</keyword>
<feature type="domain" description="Acyl-CoA oxidase C-terminal" evidence="6">
    <location>
        <begin position="511"/>
        <end position="644"/>
    </location>
</feature>
<reference evidence="11" key="1">
    <citation type="journal article" date="2019" name="Int. J. Syst. Evol. Microbiol.">
        <title>The Global Catalogue of Microorganisms (GCM) 10K type strain sequencing project: providing services to taxonomists for standard genome sequencing and annotation.</title>
        <authorList>
            <consortium name="The Broad Institute Genomics Platform"/>
            <consortium name="The Broad Institute Genome Sequencing Center for Infectious Disease"/>
            <person name="Wu L."/>
            <person name="Ma J."/>
        </authorList>
    </citation>
    <scope>NUCLEOTIDE SEQUENCE [LARGE SCALE GENOMIC DNA]</scope>
    <source>
        <strain evidence="11">YIM 94188</strain>
    </source>
</reference>
<dbReference type="Gene3D" id="2.40.110.10">
    <property type="entry name" value="Butyryl-CoA Dehydrogenase, subunit A, domain 2"/>
    <property type="match status" value="1"/>
</dbReference>
<evidence type="ECO:0000256" key="1">
    <source>
        <dbReference type="ARBA" id="ARBA00001974"/>
    </source>
</evidence>
<name>A0ABW0ZG67_9ACTN</name>
<dbReference type="EMBL" id="JBHSNS010000003">
    <property type="protein sequence ID" value="MFC5729037.1"/>
    <property type="molecule type" value="Genomic_DNA"/>
</dbReference>
<dbReference type="SUPFAM" id="SSF47203">
    <property type="entry name" value="Acyl-CoA dehydrogenase C-terminal domain-like"/>
    <property type="match status" value="2"/>
</dbReference>
<dbReference type="PANTHER" id="PTHR10909">
    <property type="entry name" value="ELECTRON TRANSPORT OXIDOREDUCTASE"/>
    <property type="match status" value="1"/>
</dbReference>
<dbReference type="InterPro" id="IPR036250">
    <property type="entry name" value="AcylCo_DH-like_C"/>
</dbReference>
<dbReference type="Gene3D" id="1.10.540.10">
    <property type="entry name" value="Acyl-CoA dehydrogenase/oxidase, N-terminal domain"/>
    <property type="match status" value="1"/>
</dbReference>
<comment type="cofactor">
    <cofactor evidence="1">
        <name>FAD</name>
        <dbReference type="ChEBI" id="CHEBI:57692"/>
    </cofactor>
</comment>
<feature type="domain" description="Acyl-CoA oxidase/dehydrogenase middle" evidence="7">
    <location>
        <begin position="143"/>
        <end position="252"/>
    </location>
</feature>
<gene>
    <name evidence="10" type="ORF">ACFPQB_08900</name>
</gene>
<accession>A0ABW0ZG67</accession>
<dbReference type="Pfam" id="PF02771">
    <property type="entry name" value="Acyl-CoA_dh_N"/>
    <property type="match status" value="1"/>
</dbReference>
<dbReference type="Pfam" id="PF22924">
    <property type="entry name" value="ACOX_C_alpha1"/>
    <property type="match status" value="1"/>
</dbReference>
<comment type="caution">
    <text evidence="10">The sequence shown here is derived from an EMBL/GenBank/DDBJ whole genome shotgun (WGS) entry which is preliminary data.</text>
</comment>
<proteinExistence type="inferred from homology"/>
<evidence type="ECO:0000259" key="7">
    <source>
        <dbReference type="Pfam" id="PF02770"/>
    </source>
</evidence>
<dbReference type="SUPFAM" id="SSF56645">
    <property type="entry name" value="Acyl-CoA dehydrogenase NM domain-like"/>
    <property type="match status" value="1"/>
</dbReference>
<dbReference type="Pfam" id="PF01756">
    <property type="entry name" value="ACOX"/>
    <property type="match status" value="1"/>
</dbReference>
<dbReference type="Gene3D" id="1.20.140.10">
    <property type="entry name" value="Butyryl-CoA Dehydrogenase, subunit A, domain 3"/>
    <property type="match status" value="2"/>
</dbReference>
<evidence type="ECO:0000256" key="4">
    <source>
        <dbReference type="ARBA" id="ARBA00022827"/>
    </source>
</evidence>
<keyword evidence="3" id="KW-0285">Flavoprotein</keyword>
<keyword evidence="4" id="KW-0274">FAD</keyword>
<feature type="domain" description="Acyl-CoA oxidase C-alpha1" evidence="9">
    <location>
        <begin position="288"/>
        <end position="447"/>
    </location>
</feature>
<dbReference type="InterPro" id="IPR002655">
    <property type="entry name" value="Acyl-CoA_oxidase_C"/>
</dbReference>
<sequence length="656" mass="71107">MPDDTAEAWPTPTVDVAELTRILDGRYAEVRDAVRKALPSYASVLEDAETMSRDQFQERVKEVVLELADTGATGMGFPEEYGGGGDLGASIAAFETLGYGDLSVLVKVGVQFGLFGGAILQLGTKVHHDTYLADLVTGRLMGCFAMTETGHGSNVQALGTVATYDQDAAEFVVTTTRPDACKDYIGNAARHARVAVVFAQLEVRGQGHGVHALVVPLRDEQGNLLPGIRIEDDGPKMGLNGVDNGRIWFDGVRVPREALLNRFADVTEDGTYVSEIESPGRRFFTMLGTLVQGRVSVGAASISAAKVALTIAVHYGLRRRQFEATSEETEELILDYGLHQRRLFPLLAHTYALHFAQEVLTDHLHDAFSGTVTDEESRRLLESRAAGTKALATWLATRTIQECREACGGAGYLSVNRFAALKADTDVFATFEGDNNVLLQLVAKGLLTDYASDFEDLDQLGMVKFVAGLAVETVLERTRAHKLLQGIRDALPGGGDSWDTDTGLLDPGYHLAMYRFREEHLLGGVARRLKRGVDAGMNPGEVFSRVQDHVIAAARAHVERLVLEAFVEKVAAMEDGDLKLALNLVCDLHALTGIEADRAWFMEHGRLTSQRAKAITREVGALCRRIRPVAAELVDAFAVPRPLLRAPALVGEGTGG</sequence>
<evidence type="ECO:0000259" key="8">
    <source>
        <dbReference type="Pfam" id="PF02771"/>
    </source>
</evidence>
<feature type="domain" description="Acyl-CoA dehydrogenase/oxidase N-terminal" evidence="8">
    <location>
        <begin position="30"/>
        <end position="138"/>
    </location>
</feature>
<dbReference type="InterPro" id="IPR037069">
    <property type="entry name" value="AcylCoA_DH/ox_N_sf"/>
</dbReference>
<evidence type="ECO:0000259" key="9">
    <source>
        <dbReference type="Pfam" id="PF22924"/>
    </source>
</evidence>
<dbReference type="InterPro" id="IPR046373">
    <property type="entry name" value="Acyl-CoA_Oxase/DH_mid-dom_sf"/>
</dbReference>
<evidence type="ECO:0000256" key="5">
    <source>
        <dbReference type="ARBA" id="ARBA00023002"/>
    </source>
</evidence>
<dbReference type="PANTHER" id="PTHR10909:SF382">
    <property type="entry name" value="ACYL-COENZYME A OXIDASE"/>
    <property type="match status" value="1"/>
</dbReference>
<dbReference type="Proteomes" id="UP001596072">
    <property type="component" value="Unassembled WGS sequence"/>
</dbReference>
<protein>
    <submittedName>
        <fullName evidence="10">Acyl-CoA dehydrogenase</fullName>
    </submittedName>
</protein>